<dbReference type="PROSITE" id="PS50262">
    <property type="entry name" value="G_PROTEIN_RECEP_F1_2"/>
    <property type="match status" value="1"/>
</dbReference>
<dbReference type="GO" id="GO:0005886">
    <property type="term" value="C:plasma membrane"/>
    <property type="evidence" value="ECO:0007669"/>
    <property type="project" value="TreeGrafter"/>
</dbReference>
<keyword evidence="7 12" id="KW-0675">Receptor</keyword>
<evidence type="ECO:0000256" key="4">
    <source>
        <dbReference type="ARBA" id="ARBA00022989"/>
    </source>
</evidence>
<evidence type="ECO:0000256" key="2">
    <source>
        <dbReference type="ARBA" id="ARBA00010663"/>
    </source>
</evidence>
<dbReference type="PANTHER" id="PTHR24238:SF75">
    <property type="entry name" value="CHOLECYSTOKININ-LIKE RECEPTOR AT 17D1-RELATED"/>
    <property type="match status" value="1"/>
</dbReference>
<keyword evidence="6 10" id="KW-0472">Membrane</keyword>
<evidence type="ECO:0000259" key="11">
    <source>
        <dbReference type="PROSITE" id="PS50262"/>
    </source>
</evidence>
<comment type="subcellular location">
    <subcellularLocation>
        <location evidence="1">Membrane</location>
        <topology evidence="1">Multi-pass membrane protein</topology>
    </subcellularLocation>
</comment>
<evidence type="ECO:0000256" key="3">
    <source>
        <dbReference type="ARBA" id="ARBA00022692"/>
    </source>
</evidence>
<evidence type="ECO:0000313" key="13">
    <source>
        <dbReference type="Proteomes" id="UP000285301"/>
    </source>
</evidence>
<gene>
    <name evidence="12" type="ORF">B4U79_03569</name>
</gene>
<dbReference type="InterPro" id="IPR017452">
    <property type="entry name" value="GPCR_Rhodpsn_7TM"/>
</dbReference>
<organism evidence="12 13">
    <name type="scientific">Dinothrombium tinctorium</name>
    <dbReference type="NCBI Taxonomy" id="1965070"/>
    <lineage>
        <taxon>Eukaryota</taxon>
        <taxon>Metazoa</taxon>
        <taxon>Ecdysozoa</taxon>
        <taxon>Arthropoda</taxon>
        <taxon>Chelicerata</taxon>
        <taxon>Arachnida</taxon>
        <taxon>Acari</taxon>
        <taxon>Acariformes</taxon>
        <taxon>Trombidiformes</taxon>
        <taxon>Prostigmata</taxon>
        <taxon>Anystina</taxon>
        <taxon>Parasitengona</taxon>
        <taxon>Trombidioidea</taxon>
        <taxon>Trombidiidae</taxon>
        <taxon>Dinothrombium</taxon>
    </lineage>
</organism>
<evidence type="ECO:0000256" key="10">
    <source>
        <dbReference type="SAM" id="Phobius"/>
    </source>
</evidence>
<feature type="transmembrane region" description="Helical" evidence="10">
    <location>
        <begin position="36"/>
        <end position="59"/>
    </location>
</feature>
<feature type="domain" description="G-protein coupled receptors family 1 profile" evidence="11">
    <location>
        <begin position="15"/>
        <end position="77"/>
    </location>
</feature>
<accession>A0A443R3Q1</accession>
<comment type="similarity">
    <text evidence="2">Belongs to the G-protein coupled receptor 1 family.</text>
</comment>
<evidence type="ECO:0000256" key="5">
    <source>
        <dbReference type="ARBA" id="ARBA00023040"/>
    </source>
</evidence>
<comment type="caution">
    <text evidence="12">The sequence shown here is derived from an EMBL/GenBank/DDBJ whole genome shotgun (WGS) entry which is preliminary data.</text>
</comment>
<dbReference type="GO" id="GO:0008188">
    <property type="term" value="F:neuropeptide receptor activity"/>
    <property type="evidence" value="ECO:0007669"/>
    <property type="project" value="TreeGrafter"/>
</dbReference>
<feature type="compositionally biased region" description="Basic and acidic residues" evidence="9">
    <location>
        <begin position="634"/>
        <end position="659"/>
    </location>
</feature>
<dbReference type="Proteomes" id="UP000285301">
    <property type="component" value="Unassembled WGS sequence"/>
</dbReference>
<reference evidence="12 13" key="1">
    <citation type="journal article" date="2018" name="Gigascience">
        <title>Genomes of trombidid mites reveal novel predicted allergens and laterally-transferred genes associated with secondary metabolism.</title>
        <authorList>
            <person name="Dong X."/>
            <person name="Chaisiri K."/>
            <person name="Xia D."/>
            <person name="Armstrong S.D."/>
            <person name="Fang Y."/>
            <person name="Donnelly M.J."/>
            <person name="Kadowaki T."/>
            <person name="McGarry J.W."/>
            <person name="Darby A.C."/>
            <person name="Makepeace B.L."/>
        </authorList>
    </citation>
    <scope>NUCLEOTIDE SEQUENCE [LARGE SCALE GENOMIC DNA]</scope>
    <source>
        <strain evidence="12">UoL-WK</strain>
    </source>
</reference>
<feature type="region of interest" description="Disordered" evidence="9">
    <location>
        <begin position="628"/>
        <end position="659"/>
    </location>
</feature>
<keyword evidence="3 10" id="KW-0812">Transmembrane</keyword>
<keyword evidence="8" id="KW-0807">Transducer</keyword>
<proteinExistence type="inferred from homology"/>
<evidence type="ECO:0000256" key="8">
    <source>
        <dbReference type="ARBA" id="ARBA00023224"/>
    </source>
</evidence>
<dbReference type="STRING" id="1965070.A0A443R3Q1"/>
<keyword evidence="13" id="KW-1185">Reference proteome</keyword>
<evidence type="ECO:0000256" key="1">
    <source>
        <dbReference type="ARBA" id="ARBA00004141"/>
    </source>
</evidence>
<feature type="transmembrane region" description="Helical" evidence="10">
    <location>
        <begin position="6"/>
        <end position="24"/>
    </location>
</feature>
<dbReference type="Pfam" id="PF00001">
    <property type="entry name" value="7tm_1"/>
    <property type="match status" value="1"/>
</dbReference>
<protein>
    <submittedName>
        <fullName evidence="12">Gastrin/cholecystokinin type B receptor-like protein</fullName>
    </submittedName>
</protein>
<keyword evidence="5" id="KW-0297">G-protein coupled receptor</keyword>
<sequence>MVVPYSLIFFTAVVGNGLVVIVIIMNRRMRTKTNAFLLNLSISNFLLGVFCMPFTLIGLLMKEFIFGPLLCRLIPYLQVALVLGEPVQYRKNDFNNFIETKQMKKYETKILPMLYQHRRVKHHRVRREAGRKCQISNPLPIDKNTKILDDLTINEVSEAVMKNKNTDKVDNALRKRIAQLDFVNDTLEKPIAELNFKPGLNVENANIPLRYFPMRFWKRMAKHTKTSEDEIAKSLDVDLKTMYSGNGENAKPKPEFANKPVNVHQMLEICRKYKFTTNQVLDLFGFEASSYMKKMHDKLLSSLKASITAIGSTYYYLRGAYEKQRRKFRDSQLDVTSEIPETSKITEKIESPKTTEIVTELTTQLTQLPTKITTTMLPDSDEESDVSPAERRILCVFGYKFPTFITKFTKSLMKAIAFGSTAEKCKGKNCSSSSFKDFIFKMLRLEFDFFTNLISKNKTAGIESNKANKTVPKGDFWTTFEKYIGAHNTFFLRTFIGSAAVTFGSIFKPFLKIPWIIFMAPGPMRDRFFALPAAVIEITGNFLKPLFIVLDPLLRAFRFLITGEFDRSLTVGDEYKEIYDKEFLFDSSPKGKKSTLDGFDAEKCFKAEDTGNFEQNAKILFKDEEVYGTNESASNDKNKKPKEGNEPEKSQEEKERERATLVESNFVADYDGRIPKGGYKSNFSRPKTGVVRIFVKRFLYLPSFLFAAGGPLFGTIAEMILTPIDIMTMLAFDQGTFYEKLKRVPEKTKDSNVIYSTIGSLIESTIPLSDLFYDVINGSIGYGEMTYRAPKALGMFAFGPIITLFRGGEKLTFVFINFVTGAGGLVSTFFKQFSPDYNAFGGGFIFELFDECKRKSRNARKYFGDNEDDNWSFSIFFCVLNYMKPYNNFMQTYTNGFVGNVVDPKKMMRNNLMNFNDPLNSFVKLSENLAAMYCVATDRRLFLQAILGGQDIDEMKAVGLDADKMVRNGIDPVAFTLGGLKLLPKKVRSKMGNSNSPNVEYLKKVGVDESKLKLIGLDYKKLLTNGIFSAKEEAVFDYGISPCDLINRLLRNSLVSRKAFLNSGINIRKMIHYHVRPDLFLAHGTNMIKPLTFYQLGIDPNDIEAMKDRKKLKKFGVDVERLEKNGIDVAKFLKEGLYAFDNKTVRRKFGIDRDKLIFAVDHALDRAKLKSVGINLAKLESHGLSPSVLITGHTKLVIASHEQLRYVGLNPDLMSNSGYKPKRAFSRGTPMTELDTLRRLGFNVNNFILMSLSKYGLDLLCSGTTDDKGSTYHMSKALSRKFESTVGYKSGNVAQSKSCADNETKQDVKEDTKQVASQTSYWPITFNPNNPFYTLKELFLKWVGKDAGQSLISFAGHSILRLIVFQVKLIIWLTLKMITLLGWFLNWDPGFGNWPF</sequence>
<name>A0A443R3Q1_9ACAR</name>
<evidence type="ECO:0000256" key="7">
    <source>
        <dbReference type="ARBA" id="ARBA00023170"/>
    </source>
</evidence>
<dbReference type="Gene3D" id="1.20.1070.10">
    <property type="entry name" value="Rhodopsin 7-helix transmembrane proteins"/>
    <property type="match status" value="1"/>
</dbReference>
<dbReference type="PANTHER" id="PTHR24238">
    <property type="entry name" value="G-PROTEIN COUPLED RECEPTOR"/>
    <property type="match status" value="1"/>
</dbReference>
<evidence type="ECO:0000256" key="9">
    <source>
        <dbReference type="SAM" id="MobiDB-lite"/>
    </source>
</evidence>
<feature type="transmembrane region" description="Helical" evidence="10">
    <location>
        <begin position="698"/>
        <end position="721"/>
    </location>
</feature>
<evidence type="ECO:0000256" key="6">
    <source>
        <dbReference type="ARBA" id="ARBA00023136"/>
    </source>
</evidence>
<dbReference type="EMBL" id="NCKU01002302">
    <property type="protein sequence ID" value="RWS09890.1"/>
    <property type="molecule type" value="Genomic_DNA"/>
</dbReference>
<dbReference type="OrthoDB" id="10607827at2759"/>
<keyword evidence="4 10" id="KW-1133">Transmembrane helix</keyword>
<dbReference type="InterPro" id="IPR000276">
    <property type="entry name" value="GPCR_Rhodpsn"/>
</dbReference>
<evidence type="ECO:0000313" key="12">
    <source>
        <dbReference type="EMBL" id="RWS09890.1"/>
    </source>
</evidence>
<dbReference type="SUPFAM" id="SSF81321">
    <property type="entry name" value="Family A G protein-coupled receptor-like"/>
    <property type="match status" value="1"/>
</dbReference>